<evidence type="ECO:0000313" key="4">
    <source>
        <dbReference type="Proteomes" id="UP000019482"/>
    </source>
</evidence>
<keyword evidence="1" id="KW-0812">Transmembrane</keyword>
<feature type="transmembrane region" description="Helical" evidence="1">
    <location>
        <begin position="104"/>
        <end position="125"/>
    </location>
</feature>
<dbReference type="OrthoDB" id="9808690at2"/>
<proteinExistence type="predicted"/>
<gene>
    <name evidence="3" type="ORF">CTDIVETGP_1816</name>
</gene>
<dbReference type="EMBL" id="CBXI010000032">
    <property type="protein sequence ID" value="CDL91746.1"/>
    <property type="molecule type" value="Genomic_DNA"/>
</dbReference>
<dbReference type="GeneID" id="29419240"/>
<keyword evidence="1" id="KW-0472">Membrane</keyword>
<dbReference type="RefSeq" id="WP_017895393.1">
    <property type="nucleotide sequence ID" value="NZ_CBXI010000032.1"/>
</dbReference>
<dbReference type="Proteomes" id="UP000019482">
    <property type="component" value="Unassembled WGS sequence"/>
</dbReference>
<keyword evidence="4" id="KW-1185">Reference proteome</keyword>
<evidence type="ECO:0000256" key="1">
    <source>
        <dbReference type="SAM" id="Phobius"/>
    </source>
</evidence>
<dbReference type="AlphaFoldDB" id="W6N609"/>
<feature type="transmembrane region" description="Helical" evidence="1">
    <location>
        <begin position="63"/>
        <end position="83"/>
    </location>
</feature>
<keyword evidence="1" id="KW-1133">Transmembrane helix</keyword>
<name>W6N609_CLOTY</name>
<evidence type="ECO:0000259" key="2">
    <source>
        <dbReference type="Pfam" id="PF07853"/>
    </source>
</evidence>
<feature type="domain" description="DUF1648" evidence="2">
    <location>
        <begin position="25"/>
        <end position="69"/>
    </location>
</feature>
<protein>
    <submittedName>
        <fullName evidence="3">Conserved domain protein</fullName>
    </submittedName>
</protein>
<sequence length="163" mass="18696">MEKRPKIKIYYSIYEVIIELISIIAIFINVYLLLKYYKVLPNVIPTHFSGTGLPDGYGSKSSILILAGINFIMYIVLTILSRFPRVYNYIKPITKENAEYQYKCARQLIIIIKAEFVVIFTYIGWRSIKVALEKVSGLGTGFLPVILVVIFGTLAIYIRKCLK</sequence>
<dbReference type="InterPro" id="IPR012867">
    <property type="entry name" value="DUF1648"/>
</dbReference>
<feature type="transmembrane region" description="Helical" evidence="1">
    <location>
        <begin position="12"/>
        <end position="34"/>
    </location>
</feature>
<accession>W6N609</accession>
<dbReference type="Pfam" id="PF07853">
    <property type="entry name" value="DUF1648"/>
    <property type="match status" value="1"/>
</dbReference>
<comment type="caution">
    <text evidence="3">The sequence shown here is derived from an EMBL/GenBank/DDBJ whole genome shotgun (WGS) entry which is preliminary data.</text>
</comment>
<organism evidence="3 4">
    <name type="scientific">Clostridium tyrobutyricum DIVETGP</name>
    <dbReference type="NCBI Taxonomy" id="1408889"/>
    <lineage>
        <taxon>Bacteria</taxon>
        <taxon>Bacillati</taxon>
        <taxon>Bacillota</taxon>
        <taxon>Clostridia</taxon>
        <taxon>Eubacteriales</taxon>
        <taxon>Clostridiaceae</taxon>
        <taxon>Clostridium</taxon>
    </lineage>
</organism>
<evidence type="ECO:0000313" key="3">
    <source>
        <dbReference type="EMBL" id="CDL91746.1"/>
    </source>
</evidence>
<feature type="transmembrane region" description="Helical" evidence="1">
    <location>
        <begin position="137"/>
        <end position="158"/>
    </location>
</feature>
<reference evidence="3 4" key="1">
    <citation type="journal article" date="2015" name="Genome Announc.">
        <title>Draft Genome Sequence of Clostridium tyrobutyricum Strain DIVETGP, Isolated from Cow's Milk for Grana Padano Production.</title>
        <authorList>
            <person name="Soggiu A."/>
            <person name="Piras C."/>
            <person name="Gaiarsa S."/>
            <person name="Sassera D."/>
            <person name="Roncada P."/>
            <person name="Bendixen E."/>
            <person name="Brasca M."/>
            <person name="Bonizzi L."/>
        </authorList>
    </citation>
    <scope>NUCLEOTIDE SEQUENCE [LARGE SCALE GENOMIC DNA]</scope>
    <source>
        <strain evidence="3 4">DIVETGP</strain>
    </source>
</reference>